<evidence type="ECO:0000256" key="8">
    <source>
        <dbReference type="SAM" id="SignalP"/>
    </source>
</evidence>
<accession>A0A443PA91</accession>
<evidence type="ECO:0000256" key="6">
    <source>
        <dbReference type="PIRSR" id="PIRSR615500-1"/>
    </source>
</evidence>
<dbReference type="CDD" id="cd04852">
    <property type="entry name" value="Peptidases_S8_3"/>
    <property type="match status" value="1"/>
</dbReference>
<feature type="active site" description="Charge relay system" evidence="6 7">
    <location>
        <position position="538"/>
    </location>
</feature>
<dbReference type="Gene3D" id="3.40.50.200">
    <property type="entry name" value="Peptidase S8/S53 domain"/>
    <property type="match status" value="1"/>
</dbReference>
<feature type="active site" description="Charge relay system" evidence="6 7">
    <location>
        <position position="230"/>
    </location>
</feature>
<evidence type="ECO:0000259" key="11">
    <source>
        <dbReference type="Pfam" id="PF17766"/>
    </source>
</evidence>
<dbReference type="EMBL" id="QPKB01000006">
    <property type="protein sequence ID" value="RWR87688.1"/>
    <property type="molecule type" value="Genomic_DNA"/>
</dbReference>
<evidence type="ECO:0000313" key="12">
    <source>
        <dbReference type="EMBL" id="RWR87688.1"/>
    </source>
</evidence>
<dbReference type="InterPro" id="IPR041469">
    <property type="entry name" value="Subtilisin-like_FN3"/>
</dbReference>
<dbReference type="InterPro" id="IPR023828">
    <property type="entry name" value="Peptidase_S8_Ser-AS"/>
</dbReference>
<comment type="similarity">
    <text evidence="1 7">Belongs to the peptidase S8 family.</text>
</comment>
<dbReference type="Gene3D" id="3.50.30.30">
    <property type="match status" value="1"/>
</dbReference>
<evidence type="ECO:0000313" key="13">
    <source>
        <dbReference type="Proteomes" id="UP000283530"/>
    </source>
</evidence>
<evidence type="ECO:0000259" key="10">
    <source>
        <dbReference type="Pfam" id="PF05922"/>
    </source>
</evidence>
<gene>
    <name evidence="12" type="ORF">CKAN_01664300</name>
</gene>
<reference evidence="12 13" key="1">
    <citation type="journal article" date="2019" name="Nat. Plants">
        <title>Stout camphor tree genome fills gaps in understanding of flowering plant genome evolution.</title>
        <authorList>
            <person name="Chaw S.M."/>
            <person name="Liu Y.C."/>
            <person name="Wu Y.W."/>
            <person name="Wang H.Y."/>
            <person name="Lin C.I."/>
            <person name="Wu C.S."/>
            <person name="Ke H.M."/>
            <person name="Chang L.Y."/>
            <person name="Hsu C.Y."/>
            <person name="Yang H.T."/>
            <person name="Sudianto E."/>
            <person name="Hsu M.H."/>
            <person name="Wu K.P."/>
            <person name="Wang L.N."/>
            <person name="Leebens-Mack J.H."/>
            <person name="Tsai I.J."/>
        </authorList>
    </citation>
    <scope>NUCLEOTIDE SEQUENCE [LARGE SCALE GENOMIC DNA]</scope>
    <source>
        <strain evidence="13">cv. Chaw 1501</strain>
        <tissue evidence="12">Young leaves</tissue>
    </source>
</reference>
<dbReference type="InterPro" id="IPR037045">
    <property type="entry name" value="S8pro/Inhibitor_I9_sf"/>
</dbReference>
<evidence type="ECO:0000256" key="1">
    <source>
        <dbReference type="ARBA" id="ARBA00011073"/>
    </source>
</evidence>
<dbReference type="AlphaFoldDB" id="A0A443PA91"/>
<keyword evidence="13" id="KW-1185">Reference proteome</keyword>
<feature type="active site" description="Charge relay system" evidence="6 7">
    <location>
        <position position="158"/>
    </location>
</feature>
<dbReference type="InterPro" id="IPR000209">
    <property type="entry name" value="Peptidase_S8/S53_dom"/>
</dbReference>
<proteinExistence type="inferred from homology"/>
<keyword evidence="4 7" id="KW-0378">Hydrolase</keyword>
<dbReference type="Pfam" id="PF00082">
    <property type="entry name" value="Peptidase_S8"/>
    <property type="match status" value="1"/>
</dbReference>
<organism evidence="12 13">
    <name type="scientific">Cinnamomum micranthum f. kanehirae</name>
    <dbReference type="NCBI Taxonomy" id="337451"/>
    <lineage>
        <taxon>Eukaryota</taxon>
        <taxon>Viridiplantae</taxon>
        <taxon>Streptophyta</taxon>
        <taxon>Embryophyta</taxon>
        <taxon>Tracheophyta</taxon>
        <taxon>Spermatophyta</taxon>
        <taxon>Magnoliopsida</taxon>
        <taxon>Magnoliidae</taxon>
        <taxon>Laurales</taxon>
        <taxon>Lauraceae</taxon>
        <taxon>Cinnamomum</taxon>
    </lineage>
</organism>
<dbReference type="PROSITE" id="PS51892">
    <property type="entry name" value="SUBTILASE"/>
    <property type="match status" value="1"/>
</dbReference>
<comment type="caution">
    <text evidence="12">The sequence shown here is derived from an EMBL/GenBank/DDBJ whole genome shotgun (WGS) entry which is preliminary data.</text>
</comment>
<dbReference type="InterPro" id="IPR015500">
    <property type="entry name" value="Peptidase_S8_subtilisin-rel"/>
</dbReference>
<protein>
    <submittedName>
        <fullName evidence="12">Subtilisin-like protein protease SBT3.5 isoform X1</fullName>
    </submittedName>
</protein>
<dbReference type="FunFam" id="3.40.50.200:FF:000006">
    <property type="entry name" value="Subtilisin-like protease SBT1.5"/>
    <property type="match status" value="1"/>
</dbReference>
<dbReference type="PANTHER" id="PTHR10795">
    <property type="entry name" value="PROPROTEIN CONVERTASE SUBTILISIN/KEXIN"/>
    <property type="match status" value="1"/>
</dbReference>
<dbReference type="OrthoDB" id="206201at2759"/>
<dbReference type="Gene3D" id="2.60.40.2310">
    <property type="match status" value="1"/>
</dbReference>
<dbReference type="Pfam" id="PF17766">
    <property type="entry name" value="fn3_6"/>
    <property type="match status" value="1"/>
</dbReference>
<dbReference type="FunFam" id="3.30.70.80:FF:000002">
    <property type="entry name" value="Subtilisin-like protease SBT5.3"/>
    <property type="match status" value="1"/>
</dbReference>
<dbReference type="GO" id="GO:0006508">
    <property type="term" value="P:proteolysis"/>
    <property type="evidence" value="ECO:0007669"/>
    <property type="project" value="UniProtKB-KW"/>
</dbReference>
<dbReference type="PRINTS" id="PR00723">
    <property type="entry name" value="SUBTILISIN"/>
</dbReference>
<keyword evidence="5 7" id="KW-0720">Serine protease</keyword>
<dbReference type="FunFam" id="2.60.40.2310:FF:000001">
    <property type="entry name" value="Subtilisin-like protease SBT1.5"/>
    <property type="match status" value="1"/>
</dbReference>
<keyword evidence="2 7" id="KW-0645">Protease</keyword>
<feature type="signal peptide" evidence="8">
    <location>
        <begin position="1"/>
        <end position="35"/>
    </location>
</feature>
<dbReference type="InterPro" id="IPR034197">
    <property type="entry name" value="Peptidases_S8_3"/>
</dbReference>
<dbReference type="Gene3D" id="3.30.70.80">
    <property type="entry name" value="Peptidase S8 propeptide/proteinase inhibitor I9"/>
    <property type="match status" value="1"/>
</dbReference>
<keyword evidence="3 8" id="KW-0732">Signal</keyword>
<dbReference type="Proteomes" id="UP000283530">
    <property type="component" value="Unassembled WGS sequence"/>
</dbReference>
<feature type="domain" description="Subtilisin-like protease fibronectin type-III" evidence="11">
    <location>
        <begin position="648"/>
        <end position="743"/>
    </location>
</feature>
<dbReference type="Pfam" id="PF05922">
    <property type="entry name" value="Inhibitor_I9"/>
    <property type="match status" value="1"/>
</dbReference>
<sequence length="756" mass="81259">MHFHIQMKKYTTVTLSAQCILLFLLLSYQQHLSTASENAANKIYIVYMGERKHGDPSLVVDSHHNVLATVLGTSKETAADSIIYHYKHGFSGFATSLTDSQAKIMAEMPGVVDVMPKMVHKLHTTRSWDYLGLSFSHATNNPYPKSNMGDGIIVGVIDSGIRPESESFRDKGLGPIPSRWKGECMGGDQFKSTHCNRKLIGARWFAKGVEDKINTTVAMEYLSPRDANGHGTHTASTAVGSLVRDVSFKGLAQGTVRGGAPRARLAVYKACWDLPGNAGHCTNVDVLKAVDEAIRDGVDLLSLSIAGDGNIIDPVDIMLLHAVAKGITVVCGAGNDGPRLHTVGHIVPWIITVAASTMDRSFPSAIMLGNNRTIMGQSLFTGDKETGNCEDIVPDSRMKGKVVLCFASASDPNIANAIQGVKNIRSSGAVGSIIAIYRTVLISYYEWQCITVDYDLGAQILSYTRSSRKPMVKLNPTKTFVGKAVSTKIAGFSSRGPSMLSPGILKPDVAAPGVNILAAYVPKEKNSYQSFAFDSGTSMACPHVSGIVVLLKVLHPNWSPAAIRSALATTASTTDPSGETIFTVEDPQTVANPFHFGSGIVNPNRAADPGLIYDMGMTDYVHYLCSMGYSKSYSHFSVCPNKKPSILNLNLPSITIPNLSGSVTVIRTVTNVGPVESTYVASIEHPLGVKVGVKPPELAFNSTVKTLSFTVTLSSNHKAIGGYYFGRLSWSDGIHKVTSPISVRTEIIPSYTDGFY</sequence>
<evidence type="ECO:0000256" key="2">
    <source>
        <dbReference type="ARBA" id="ARBA00022670"/>
    </source>
</evidence>
<evidence type="ECO:0000256" key="3">
    <source>
        <dbReference type="ARBA" id="ARBA00022729"/>
    </source>
</evidence>
<evidence type="ECO:0000256" key="4">
    <source>
        <dbReference type="ARBA" id="ARBA00022801"/>
    </source>
</evidence>
<dbReference type="InterPro" id="IPR010259">
    <property type="entry name" value="S8pro/Inhibitor_I9"/>
</dbReference>
<dbReference type="CDD" id="cd02120">
    <property type="entry name" value="PA_subtilisin_like"/>
    <property type="match status" value="1"/>
</dbReference>
<dbReference type="PROSITE" id="PS00138">
    <property type="entry name" value="SUBTILASE_SER"/>
    <property type="match status" value="1"/>
</dbReference>
<feature type="domain" description="Peptidase S8/S53" evidence="9">
    <location>
        <begin position="149"/>
        <end position="579"/>
    </location>
</feature>
<name>A0A443PA91_9MAGN</name>
<dbReference type="SUPFAM" id="SSF52743">
    <property type="entry name" value="Subtilisin-like"/>
    <property type="match status" value="1"/>
</dbReference>
<dbReference type="InterPro" id="IPR045051">
    <property type="entry name" value="SBT"/>
</dbReference>
<dbReference type="GO" id="GO:0004252">
    <property type="term" value="F:serine-type endopeptidase activity"/>
    <property type="evidence" value="ECO:0007669"/>
    <property type="project" value="UniProtKB-UniRule"/>
</dbReference>
<evidence type="ECO:0000259" key="9">
    <source>
        <dbReference type="Pfam" id="PF00082"/>
    </source>
</evidence>
<feature type="chain" id="PRO_5019271921" evidence="8">
    <location>
        <begin position="36"/>
        <end position="756"/>
    </location>
</feature>
<evidence type="ECO:0000256" key="7">
    <source>
        <dbReference type="PROSITE-ProRule" id="PRU01240"/>
    </source>
</evidence>
<evidence type="ECO:0000256" key="5">
    <source>
        <dbReference type="ARBA" id="ARBA00022825"/>
    </source>
</evidence>
<dbReference type="InterPro" id="IPR036852">
    <property type="entry name" value="Peptidase_S8/S53_dom_sf"/>
</dbReference>
<feature type="domain" description="Inhibitor I9" evidence="10">
    <location>
        <begin position="44"/>
        <end position="123"/>
    </location>
</feature>